<evidence type="ECO:0000259" key="1">
    <source>
        <dbReference type="Pfam" id="PF00109"/>
    </source>
</evidence>
<sequence>MTPRETVPLSNKLHHLVIGHLLYYVGGSYMPGFVDFKFPKTLPNQHTFFEFPAGEAAILDPKQRILLEVTYKALENAGLPLPKLAAPQTACATATA</sequence>
<dbReference type="Pfam" id="PF00109">
    <property type="entry name" value="ketoacyl-synt"/>
    <property type="match status" value="1"/>
</dbReference>
<protein>
    <submittedName>
        <fullName evidence="2">Type I iterative PKS</fullName>
    </submittedName>
</protein>
<dbReference type="InterPro" id="IPR016039">
    <property type="entry name" value="Thiolase-like"/>
</dbReference>
<dbReference type="EMBL" id="JAQQWP010000009">
    <property type="protein sequence ID" value="KAK8099941.1"/>
    <property type="molecule type" value="Genomic_DNA"/>
</dbReference>
<evidence type="ECO:0000313" key="2">
    <source>
        <dbReference type="EMBL" id="KAK8099941.1"/>
    </source>
</evidence>
<accession>A0AAW0QE18</accession>
<evidence type="ECO:0000313" key="3">
    <source>
        <dbReference type="Proteomes" id="UP001392437"/>
    </source>
</evidence>
<dbReference type="Proteomes" id="UP001392437">
    <property type="component" value="Unassembled WGS sequence"/>
</dbReference>
<dbReference type="AlphaFoldDB" id="A0AAW0QE18"/>
<dbReference type="SUPFAM" id="SSF53901">
    <property type="entry name" value="Thiolase-like"/>
    <property type="match status" value="1"/>
</dbReference>
<organism evidence="2 3">
    <name type="scientific">Apiospora kogelbergensis</name>
    <dbReference type="NCBI Taxonomy" id="1337665"/>
    <lineage>
        <taxon>Eukaryota</taxon>
        <taxon>Fungi</taxon>
        <taxon>Dikarya</taxon>
        <taxon>Ascomycota</taxon>
        <taxon>Pezizomycotina</taxon>
        <taxon>Sordariomycetes</taxon>
        <taxon>Xylariomycetidae</taxon>
        <taxon>Amphisphaeriales</taxon>
        <taxon>Apiosporaceae</taxon>
        <taxon>Apiospora</taxon>
    </lineage>
</organism>
<dbReference type="InterPro" id="IPR014030">
    <property type="entry name" value="Ketoacyl_synth_N"/>
</dbReference>
<keyword evidence="3" id="KW-1185">Reference proteome</keyword>
<dbReference type="GO" id="GO:0016746">
    <property type="term" value="F:acyltransferase activity"/>
    <property type="evidence" value="ECO:0007669"/>
    <property type="project" value="InterPro"/>
</dbReference>
<dbReference type="Gene3D" id="3.40.47.10">
    <property type="match status" value="1"/>
</dbReference>
<name>A0AAW0QE18_9PEZI</name>
<gene>
    <name evidence="2" type="ORF">PG999_010315</name>
</gene>
<comment type="caution">
    <text evidence="2">The sequence shown here is derived from an EMBL/GenBank/DDBJ whole genome shotgun (WGS) entry which is preliminary data.</text>
</comment>
<feature type="domain" description="Beta-ketoacyl synthase-like N-terminal" evidence="1">
    <location>
        <begin position="45"/>
        <end position="95"/>
    </location>
</feature>
<proteinExistence type="predicted"/>
<reference evidence="2 3" key="1">
    <citation type="submission" date="2023-01" db="EMBL/GenBank/DDBJ databases">
        <title>Analysis of 21 Apiospora genomes using comparative genomics revels a genus with tremendous synthesis potential of carbohydrate active enzymes and secondary metabolites.</title>
        <authorList>
            <person name="Sorensen T."/>
        </authorList>
    </citation>
    <scope>NUCLEOTIDE SEQUENCE [LARGE SCALE GENOMIC DNA]</scope>
    <source>
        <strain evidence="2 3">CBS 117206</strain>
    </source>
</reference>